<evidence type="ECO:0000313" key="2">
    <source>
        <dbReference type="Proteomes" id="UP000238823"/>
    </source>
</evidence>
<dbReference type="RefSeq" id="WP_106087279.1">
    <property type="nucleotide sequence ID" value="NZ_PVNL01000004.1"/>
</dbReference>
<comment type="caution">
    <text evidence="1">The sequence shown here is derived from an EMBL/GenBank/DDBJ whole genome shotgun (WGS) entry which is preliminary data.</text>
</comment>
<dbReference type="OrthoDB" id="5509336at2"/>
<reference evidence="1 2" key="1">
    <citation type="submission" date="2018-03" db="EMBL/GenBank/DDBJ databases">
        <title>Draft Genome Sequences of the Obligatory Marine Myxobacteria Enhygromyxa salina SWB007.</title>
        <authorList>
            <person name="Poehlein A."/>
            <person name="Moghaddam J.A."/>
            <person name="Harms H."/>
            <person name="Alanjari M."/>
            <person name="Koenig G.M."/>
            <person name="Daniel R."/>
            <person name="Schaeberle T.F."/>
        </authorList>
    </citation>
    <scope>NUCLEOTIDE SEQUENCE [LARGE SCALE GENOMIC DNA]</scope>
    <source>
        <strain evidence="1 2">SWB007</strain>
    </source>
</reference>
<dbReference type="AlphaFoldDB" id="A0A2S9YXY5"/>
<sequence>MERPDELETHGRPSVTLRYRLRDHEDWLEREVELEAFFGGGADHPEDLFHDVDWVPQHAAVNLLDDIEAADVAVTELTFANSEGEKLTVKETFWNHGYSRVIEVMQQLGEHCEPYWEVIVDLRREAGETYELIRLGRERGAVVPIHHAVSHSRPDGSKQDVTLFPSR</sequence>
<accession>A0A2S9YXY5</accession>
<dbReference type="EMBL" id="PVNL01000004">
    <property type="protein sequence ID" value="PRQ09965.1"/>
    <property type="molecule type" value="Genomic_DNA"/>
</dbReference>
<name>A0A2S9YXY5_9BACT</name>
<dbReference type="Proteomes" id="UP000238823">
    <property type="component" value="Unassembled WGS sequence"/>
</dbReference>
<evidence type="ECO:0000313" key="1">
    <source>
        <dbReference type="EMBL" id="PRQ09965.1"/>
    </source>
</evidence>
<gene>
    <name evidence="1" type="ORF">ENSA7_01710</name>
</gene>
<proteinExistence type="predicted"/>
<protein>
    <submittedName>
        <fullName evidence="1">Uncharacterized protein</fullName>
    </submittedName>
</protein>
<organism evidence="1 2">
    <name type="scientific">Enhygromyxa salina</name>
    <dbReference type="NCBI Taxonomy" id="215803"/>
    <lineage>
        <taxon>Bacteria</taxon>
        <taxon>Pseudomonadati</taxon>
        <taxon>Myxococcota</taxon>
        <taxon>Polyangia</taxon>
        <taxon>Nannocystales</taxon>
        <taxon>Nannocystaceae</taxon>
        <taxon>Enhygromyxa</taxon>
    </lineage>
</organism>